<dbReference type="AlphaFoldDB" id="A0A087CSE7"/>
<gene>
    <name evidence="6" type="ORF">BREU_1366</name>
</gene>
<accession>A0A087CSE7</accession>
<dbReference type="SMART" id="SM00644">
    <property type="entry name" value="Ami_2"/>
    <property type="match status" value="1"/>
</dbReference>
<dbReference type="Pfam" id="PF01510">
    <property type="entry name" value="Amidase_2"/>
    <property type="match status" value="1"/>
</dbReference>
<evidence type="ECO:0000256" key="1">
    <source>
        <dbReference type="ARBA" id="ARBA00001561"/>
    </source>
</evidence>
<dbReference type="PANTHER" id="PTHR30417">
    <property type="entry name" value="N-ACETYLMURAMOYL-L-ALANINE AMIDASE AMID"/>
    <property type="match status" value="1"/>
</dbReference>
<dbReference type="PANTHER" id="PTHR30417:SF1">
    <property type="entry name" value="N-ACETYLMURAMOYL-L-ALANINE AMIDASE AMID"/>
    <property type="match status" value="1"/>
</dbReference>
<reference evidence="6 7" key="1">
    <citation type="submission" date="2014-03" db="EMBL/GenBank/DDBJ databases">
        <title>Genomics of Bifidobacteria.</title>
        <authorList>
            <person name="Ventura M."/>
            <person name="Milani C."/>
            <person name="Lugli G.A."/>
        </authorList>
    </citation>
    <scope>NUCLEOTIDE SEQUENCE [LARGE SCALE GENOMIC DNA]</scope>
    <source>
        <strain evidence="6 7">DSM 23975</strain>
    </source>
</reference>
<evidence type="ECO:0000256" key="3">
    <source>
        <dbReference type="ARBA" id="ARBA00022801"/>
    </source>
</evidence>
<dbReference type="eggNOG" id="COG3023">
    <property type="taxonomic scope" value="Bacteria"/>
</dbReference>
<keyword evidence="3" id="KW-0378">Hydrolase</keyword>
<keyword evidence="4" id="KW-0961">Cell wall biogenesis/degradation</keyword>
<feature type="domain" description="N-acetylmuramoyl-L-alanine amidase" evidence="5">
    <location>
        <begin position="16"/>
        <end position="146"/>
    </location>
</feature>
<dbReference type="SUPFAM" id="SSF55846">
    <property type="entry name" value="N-acetylmuramoyl-L-alanine amidase-like"/>
    <property type="match status" value="1"/>
</dbReference>
<dbReference type="GO" id="GO:0008745">
    <property type="term" value="F:N-acetylmuramoyl-L-alanine amidase activity"/>
    <property type="evidence" value="ECO:0007669"/>
    <property type="project" value="UniProtKB-EC"/>
</dbReference>
<dbReference type="InterPro" id="IPR002502">
    <property type="entry name" value="Amidase_domain"/>
</dbReference>
<dbReference type="STRING" id="1437610.BREU_1366"/>
<evidence type="ECO:0000313" key="7">
    <source>
        <dbReference type="Proteomes" id="UP000028984"/>
    </source>
</evidence>
<sequence length="303" mass="33042">MKDWKTLTADEDLILNTHYTPGRAGRRIDKIVLHHNAANLTIRGCYDVWQSREASAHYQVQADGRIGQLVWDTDTAWHAGDYEANCTSIGIEHADISDNPWRISDATLDNGAHLVAALCHAYGLGAPTWMVNVFPHSYFSPTECPASIAGSQNSAYMSRARQWYVAMANNTTLDSSTADTNEGDNDMAAAMIRNDDTGLIYYWTPETGLTPLGEPAEADVLSQAGVKTIHANNKAPWWVRAQQVTNRVQARTLAYEKAQTAALETLARNVGAPADQIVAAVKASVDKALADVSITLANTKEVK</sequence>
<dbReference type="RefSeq" id="WP_081886568.1">
    <property type="nucleotide sequence ID" value="NZ_JDUW01000030.1"/>
</dbReference>
<dbReference type="GO" id="GO:0071555">
    <property type="term" value="P:cell wall organization"/>
    <property type="evidence" value="ECO:0007669"/>
    <property type="project" value="UniProtKB-KW"/>
</dbReference>
<name>A0A087CSE7_9BIFI</name>
<dbReference type="Gene3D" id="3.40.80.10">
    <property type="entry name" value="Peptidoglycan recognition protein-like"/>
    <property type="match status" value="1"/>
</dbReference>
<comment type="caution">
    <text evidence="6">The sequence shown here is derived from an EMBL/GenBank/DDBJ whole genome shotgun (WGS) entry which is preliminary data.</text>
</comment>
<evidence type="ECO:0000259" key="5">
    <source>
        <dbReference type="SMART" id="SM00644"/>
    </source>
</evidence>
<dbReference type="EMBL" id="JGZK01000005">
    <property type="protein sequence ID" value="KFI86197.1"/>
    <property type="molecule type" value="Genomic_DNA"/>
</dbReference>
<dbReference type="EC" id="3.5.1.28" evidence="2"/>
<organism evidence="6 7">
    <name type="scientific">Bifidobacterium reuteri DSM 23975</name>
    <dbReference type="NCBI Taxonomy" id="1437610"/>
    <lineage>
        <taxon>Bacteria</taxon>
        <taxon>Bacillati</taxon>
        <taxon>Actinomycetota</taxon>
        <taxon>Actinomycetes</taxon>
        <taxon>Bifidobacteriales</taxon>
        <taxon>Bifidobacteriaceae</taxon>
        <taxon>Bifidobacterium</taxon>
    </lineage>
</organism>
<dbReference type="Proteomes" id="UP000028984">
    <property type="component" value="Unassembled WGS sequence"/>
</dbReference>
<protein>
    <recommendedName>
        <fullName evidence="2">N-acetylmuramoyl-L-alanine amidase</fullName>
        <ecNumber evidence="2">3.5.1.28</ecNumber>
    </recommendedName>
</protein>
<keyword evidence="7" id="KW-1185">Reference proteome</keyword>
<dbReference type="GO" id="GO:0009254">
    <property type="term" value="P:peptidoglycan turnover"/>
    <property type="evidence" value="ECO:0007669"/>
    <property type="project" value="TreeGrafter"/>
</dbReference>
<dbReference type="InterPro" id="IPR051206">
    <property type="entry name" value="NAMLAA_amidase_2"/>
</dbReference>
<evidence type="ECO:0000256" key="2">
    <source>
        <dbReference type="ARBA" id="ARBA00011901"/>
    </source>
</evidence>
<evidence type="ECO:0000256" key="4">
    <source>
        <dbReference type="ARBA" id="ARBA00023316"/>
    </source>
</evidence>
<dbReference type="InterPro" id="IPR036505">
    <property type="entry name" value="Amidase/PGRP_sf"/>
</dbReference>
<dbReference type="CDD" id="cd06583">
    <property type="entry name" value="PGRP"/>
    <property type="match status" value="1"/>
</dbReference>
<proteinExistence type="predicted"/>
<comment type="catalytic activity">
    <reaction evidence="1">
        <text>Hydrolyzes the link between N-acetylmuramoyl residues and L-amino acid residues in certain cell-wall glycopeptides.</text>
        <dbReference type="EC" id="3.5.1.28"/>
    </reaction>
</comment>
<evidence type="ECO:0000313" key="6">
    <source>
        <dbReference type="EMBL" id="KFI86197.1"/>
    </source>
</evidence>
<dbReference type="OrthoDB" id="9758772at2"/>
<dbReference type="GO" id="GO:0009253">
    <property type="term" value="P:peptidoglycan catabolic process"/>
    <property type="evidence" value="ECO:0007669"/>
    <property type="project" value="InterPro"/>
</dbReference>